<keyword evidence="11" id="KW-1185">Reference proteome</keyword>
<dbReference type="SUPFAM" id="SSF103473">
    <property type="entry name" value="MFS general substrate transporter"/>
    <property type="match status" value="1"/>
</dbReference>
<dbReference type="PANTHER" id="PTHR23513">
    <property type="entry name" value="INTEGRAL MEMBRANE EFFLUX PROTEIN-RELATED"/>
    <property type="match status" value="1"/>
</dbReference>
<feature type="region of interest" description="Disordered" evidence="7">
    <location>
        <begin position="1"/>
        <end position="23"/>
    </location>
</feature>
<feature type="transmembrane region" description="Helical" evidence="8">
    <location>
        <begin position="28"/>
        <end position="46"/>
    </location>
</feature>
<keyword evidence="4 8" id="KW-0812">Transmembrane</keyword>
<evidence type="ECO:0000313" key="10">
    <source>
        <dbReference type="EMBL" id="MDT0575130.1"/>
    </source>
</evidence>
<dbReference type="PROSITE" id="PS50850">
    <property type="entry name" value="MFS"/>
    <property type="match status" value="1"/>
</dbReference>
<accession>A0ABU2ZFF4</accession>
<feature type="transmembrane region" description="Helical" evidence="8">
    <location>
        <begin position="397"/>
        <end position="415"/>
    </location>
</feature>
<dbReference type="InterPro" id="IPR020846">
    <property type="entry name" value="MFS_dom"/>
</dbReference>
<evidence type="ECO:0000256" key="3">
    <source>
        <dbReference type="ARBA" id="ARBA00022475"/>
    </source>
</evidence>
<feature type="transmembrane region" description="Helical" evidence="8">
    <location>
        <begin position="366"/>
        <end position="385"/>
    </location>
</feature>
<protein>
    <submittedName>
        <fullName evidence="10">MFS transporter</fullName>
    </submittedName>
</protein>
<dbReference type="InterPro" id="IPR036259">
    <property type="entry name" value="MFS_trans_sf"/>
</dbReference>
<dbReference type="Proteomes" id="UP001259803">
    <property type="component" value="Unassembled WGS sequence"/>
</dbReference>
<evidence type="ECO:0000256" key="6">
    <source>
        <dbReference type="ARBA" id="ARBA00023136"/>
    </source>
</evidence>
<comment type="subcellular location">
    <subcellularLocation>
        <location evidence="1">Cell membrane</location>
        <topology evidence="1">Multi-pass membrane protein</topology>
    </subcellularLocation>
</comment>
<keyword evidence="5 8" id="KW-1133">Transmembrane helix</keyword>
<organism evidence="10 11">
    <name type="scientific">Croceicoccus esteveae</name>
    <dbReference type="NCBI Taxonomy" id="3075597"/>
    <lineage>
        <taxon>Bacteria</taxon>
        <taxon>Pseudomonadati</taxon>
        <taxon>Pseudomonadota</taxon>
        <taxon>Alphaproteobacteria</taxon>
        <taxon>Sphingomonadales</taxon>
        <taxon>Erythrobacteraceae</taxon>
        <taxon>Croceicoccus</taxon>
    </lineage>
</organism>
<evidence type="ECO:0000259" key="9">
    <source>
        <dbReference type="PROSITE" id="PS50850"/>
    </source>
</evidence>
<feature type="transmembrane region" description="Helical" evidence="8">
    <location>
        <begin position="193"/>
        <end position="210"/>
    </location>
</feature>
<dbReference type="CDD" id="cd06173">
    <property type="entry name" value="MFS_MefA_like"/>
    <property type="match status" value="1"/>
</dbReference>
<feature type="transmembrane region" description="Helical" evidence="8">
    <location>
        <begin position="125"/>
        <end position="149"/>
    </location>
</feature>
<feature type="transmembrane region" description="Helical" evidence="8">
    <location>
        <begin position="303"/>
        <end position="325"/>
    </location>
</feature>
<dbReference type="Pfam" id="PF05977">
    <property type="entry name" value="MFS_3"/>
    <property type="match status" value="1"/>
</dbReference>
<evidence type="ECO:0000256" key="4">
    <source>
        <dbReference type="ARBA" id="ARBA00022692"/>
    </source>
</evidence>
<feature type="domain" description="Major facilitator superfamily (MFS) profile" evidence="9">
    <location>
        <begin position="32"/>
        <end position="420"/>
    </location>
</feature>
<keyword evidence="6 8" id="KW-0472">Membrane</keyword>
<sequence>MCRRQSDPMPENTTSGHRDGPGTPWSPFRFPAFTVLWVATVISNIGTWMHDVGAGWLMTELSASPAIVAAVQAATTLPIFLFALLAGAVADIVDRRKLLLIANTFLSVVALLLAGIVYLGLMTPALLLIFTFAMGTGAAFMAPVWQAIVPKLIDPPHLGSAIALNSVGINVSRAIGPALAGVLIVGLGLASPFAVNAVSFLVIIAALFWWSPAPRAVQQVPAEQVLGAMRSGLKYTLNSKPMKATLIRAAAFFLFASAFWAMLPLIAKDVLTGGPGLYGLLLGSVGAGAVSGAFVLPAIKRMFGIGGTVFAGSVGTSLVLVILSLGSSQVLALAAAALAGLSWIAVLSSLHVAAQTALPDWVRARGLAVFLTVFFGSMSAGSVIWGQIATHTSIETALMLAAGGALVFALITLPVKLKTYSVEALAPSSHWPEPVLMAEDQIADGPVRIDVVYKVAVSEQGAFMAAMKDMRASRLRGGGYGWSLLRNAEGEDEFIESWFEPSWTDHMRHHSRVSEEDRQKQLQVAALHSGSQAPLVKHWVSGRR</sequence>
<evidence type="ECO:0000256" key="7">
    <source>
        <dbReference type="SAM" id="MobiDB-lite"/>
    </source>
</evidence>
<evidence type="ECO:0000256" key="8">
    <source>
        <dbReference type="SAM" id="Phobius"/>
    </source>
</evidence>
<keyword evidence="3" id="KW-1003">Cell membrane</keyword>
<feature type="transmembrane region" description="Helical" evidence="8">
    <location>
        <begin position="331"/>
        <end position="354"/>
    </location>
</feature>
<name>A0ABU2ZFF4_9SPHN</name>
<feature type="transmembrane region" description="Helical" evidence="8">
    <location>
        <begin position="98"/>
        <end position="119"/>
    </location>
</feature>
<dbReference type="PANTHER" id="PTHR23513:SF11">
    <property type="entry name" value="STAPHYLOFERRIN A TRANSPORTER"/>
    <property type="match status" value="1"/>
</dbReference>
<evidence type="ECO:0000256" key="5">
    <source>
        <dbReference type="ARBA" id="ARBA00022989"/>
    </source>
</evidence>
<keyword evidence="2" id="KW-0813">Transport</keyword>
<feature type="transmembrane region" description="Helical" evidence="8">
    <location>
        <begin position="161"/>
        <end position="187"/>
    </location>
</feature>
<evidence type="ECO:0000313" key="11">
    <source>
        <dbReference type="Proteomes" id="UP001259803"/>
    </source>
</evidence>
<feature type="transmembrane region" description="Helical" evidence="8">
    <location>
        <begin position="66"/>
        <end position="86"/>
    </location>
</feature>
<dbReference type="RefSeq" id="WP_311340149.1">
    <property type="nucleotide sequence ID" value="NZ_JAVRHS010000002.1"/>
</dbReference>
<proteinExistence type="predicted"/>
<comment type="caution">
    <text evidence="10">The sequence shown here is derived from an EMBL/GenBank/DDBJ whole genome shotgun (WGS) entry which is preliminary data.</text>
</comment>
<evidence type="ECO:0000256" key="2">
    <source>
        <dbReference type="ARBA" id="ARBA00022448"/>
    </source>
</evidence>
<evidence type="ECO:0000256" key="1">
    <source>
        <dbReference type="ARBA" id="ARBA00004651"/>
    </source>
</evidence>
<feature type="transmembrane region" description="Helical" evidence="8">
    <location>
        <begin position="278"/>
        <end position="296"/>
    </location>
</feature>
<dbReference type="Gene3D" id="1.20.1250.20">
    <property type="entry name" value="MFS general substrate transporter like domains"/>
    <property type="match status" value="1"/>
</dbReference>
<gene>
    <name evidence="10" type="ORF">RM533_02895</name>
</gene>
<dbReference type="EMBL" id="JAVRHS010000002">
    <property type="protein sequence ID" value="MDT0575130.1"/>
    <property type="molecule type" value="Genomic_DNA"/>
</dbReference>
<dbReference type="InterPro" id="IPR010290">
    <property type="entry name" value="TM_effector"/>
</dbReference>
<reference evidence="10 11" key="1">
    <citation type="submission" date="2023-09" db="EMBL/GenBank/DDBJ databases">
        <authorList>
            <person name="Rey-Velasco X."/>
        </authorList>
    </citation>
    <scope>NUCLEOTIDE SEQUENCE [LARGE SCALE GENOMIC DNA]</scope>
    <source>
        <strain evidence="10 11">F390</strain>
    </source>
</reference>
<feature type="transmembrane region" description="Helical" evidence="8">
    <location>
        <begin position="246"/>
        <end position="266"/>
    </location>
</feature>